<dbReference type="Pfam" id="PF00126">
    <property type="entry name" value="HTH_1"/>
    <property type="match status" value="1"/>
</dbReference>
<feature type="domain" description="HTH lysR-type" evidence="5">
    <location>
        <begin position="25"/>
        <end position="73"/>
    </location>
</feature>
<evidence type="ECO:0000259" key="5">
    <source>
        <dbReference type="PROSITE" id="PS50931"/>
    </source>
</evidence>
<dbReference type="SUPFAM" id="SSF46785">
    <property type="entry name" value="Winged helix' DNA-binding domain"/>
    <property type="match status" value="1"/>
</dbReference>
<sequence>MKAAPPSTLQLLGGRVPLTSLIQTLAVAEHLNFRHAAHALGVGQSSISTRIKILEKDLGILLFERRHRGVRLTEAGRQFVAEVSAGIAHLDQAVRTVGAMIDGMEGQLAIGLHIPIVAGFLADLRRRYRASYPAIEQSVLEGRSSETVAMVRDGRLDVAFVVGPVNAPDCHSRLLWCEQMVVALPTDHALAEREAITWVDLADEIFLVRHGGTGPQVFEHVVRRISERERSPRIHRCDVARDTLMGMVAAGDGITLTSEATSHVPFPGVVFRPIADETESARFSAVWSPHNRNPALLNLLDLATQMSRSAGVV</sequence>
<evidence type="ECO:0000313" key="6">
    <source>
        <dbReference type="EMBL" id="MFC3966966.1"/>
    </source>
</evidence>
<gene>
    <name evidence="6" type="ORF">ACFOVS_02185</name>
</gene>
<evidence type="ECO:0000313" key="7">
    <source>
        <dbReference type="Proteomes" id="UP001595697"/>
    </source>
</evidence>
<comment type="similarity">
    <text evidence="1">Belongs to the LysR transcriptional regulatory family.</text>
</comment>
<dbReference type="Pfam" id="PF03466">
    <property type="entry name" value="LysR_substrate"/>
    <property type="match status" value="1"/>
</dbReference>
<dbReference type="PANTHER" id="PTHR30346:SF0">
    <property type="entry name" value="HCA OPERON TRANSCRIPTIONAL ACTIVATOR HCAR"/>
    <property type="match status" value="1"/>
</dbReference>
<proteinExistence type="inferred from homology"/>
<name>A0ABV8E612_9HYPH</name>
<dbReference type="InterPro" id="IPR036388">
    <property type="entry name" value="WH-like_DNA-bd_sf"/>
</dbReference>
<organism evidence="6 7">
    <name type="scientific">Rhizobium lemnae</name>
    <dbReference type="NCBI Taxonomy" id="1214924"/>
    <lineage>
        <taxon>Bacteria</taxon>
        <taxon>Pseudomonadati</taxon>
        <taxon>Pseudomonadota</taxon>
        <taxon>Alphaproteobacteria</taxon>
        <taxon>Hyphomicrobiales</taxon>
        <taxon>Rhizobiaceae</taxon>
        <taxon>Rhizobium/Agrobacterium group</taxon>
        <taxon>Rhizobium</taxon>
    </lineage>
</organism>
<dbReference type="EMBL" id="JBHSBD010000008">
    <property type="protein sequence ID" value="MFC3966966.1"/>
    <property type="molecule type" value="Genomic_DNA"/>
</dbReference>
<dbReference type="CDD" id="cd08414">
    <property type="entry name" value="PBP2_LTTR_aromatics_like"/>
    <property type="match status" value="1"/>
</dbReference>
<dbReference type="PANTHER" id="PTHR30346">
    <property type="entry name" value="TRANSCRIPTIONAL DUAL REGULATOR HCAR-RELATED"/>
    <property type="match status" value="1"/>
</dbReference>
<dbReference type="PROSITE" id="PS50931">
    <property type="entry name" value="HTH_LYSR"/>
    <property type="match status" value="1"/>
</dbReference>
<dbReference type="InterPro" id="IPR005119">
    <property type="entry name" value="LysR_subst-bd"/>
</dbReference>
<keyword evidence="3" id="KW-0238">DNA-binding</keyword>
<dbReference type="InterPro" id="IPR036390">
    <property type="entry name" value="WH_DNA-bd_sf"/>
</dbReference>
<keyword evidence="2" id="KW-0805">Transcription regulation</keyword>
<evidence type="ECO:0000256" key="2">
    <source>
        <dbReference type="ARBA" id="ARBA00023015"/>
    </source>
</evidence>
<dbReference type="SUPFAM" id="SSF53850">
    <property type="entry name" value="Periplasmic binding protein-like II"/>
    <property type="match status" value="1"/>
</dbReference>
<evidence type="ECO:0000256" key="4">
    <source>
        <dbReference type="ARBA" id="ARBA00023163"/>
    </source>
</evidence>
<dbReference type="Gene3D" id="1.10.10.10">
    <property type="entry name" value="Winged helix-like DNA-binding domain superfamily/Winged helix DNA-binding domain"/>
    <property type="match status" value="1"/>
</dbReference>
<comment type="caution">
    <text evidence="6">The sequence shown here is derived from an EMBL/GenBank/DDBJ whole genome shotgun (WGS) entry which is preliminary data.</text>
</comment>
<keyword evidence="7" id="KW-1185">Reference proteome</keyword>
<dbReference type="InterPro" id="IPR000847">
    <property type="entry name" value="LysR_HTH_N"/>
</dbReference>
<evidence type="ECO:0000256" key="1">
    <source>
        <dbReference type="ARBA" id="ARBA00009437"/>
    </source>
</evidence>
<dbReference type="Gene3D" id="3.40.190.10">
    <property type="entry name" value="Periplasmic binding protein-like II"/>
    <property type="match status" value="2"/>
</dbReference>
<reference evidence="7" key="1">
    <citation type="journal article" date="2019" name="Int. J. Syst. Evol. Microbiol.">
        <title>The Global Catalogue of Microorganisms (GCM) 10K type strain sequencing project: providing services to taxonomists for standard genome sequencing and annotation.</title>
        <authorList>
            <consortium name="The Broad Institute Genomics Platform"/>
            <consortium name="The Broad Institute Genome Sequencing Center for Infectious Disease"/>
            <person name="Wu L."/>
            <person name="Ma J."/>
        </authorList>
    </citation>
    <scope>NUCLEOTIDE SEQUENCE [LARGE SCALE GENOMIC DNA]</scope>
    <source>
        <strain evidence="7">TBRC 5781</strain>
    </source>
</reference>
<dbReference type="Proteomes" id="UP001595697">
    <property type="component" value="Unassembled WGS sequence"/>
</dbReference>
<dbReference type="PRINTS" id="PR00039">
    <property type="entry name" value="HTHLYSR"/>
</dbReference>
<accession>A0ABV8E612</accession>
<protein>
    <submittedName>
        <fullName evidence="6">LysR family transcriptional regulator</fullName>
    </submittedName>
</protein>
<keyword evidence="4" id="KW-0804">Transcription</keyword>
<dbReference type="RefSeq" id="WP_247262154.1">
    <property type="nucleotide sequence ID" value="NZ_JALJQZ010000037.1"/>
</dbReference>
<evidence type="ECO:0000256" key="3">
    <source>
        <dbReference type="ARBA" id="ARBA00023125"/>
    </source>
</evidence>